<protein>
    <submittedName>
        <fullName evidence="1">Uncharacterized protein</fullName>
    </submittedName>
</protein>
<organism evidence="1 2">
    <name type="scientific">Mycolicibacterium rhodesiae</name>
    <name type="common">Mycobacterium rhodesiae</name>
    <dbReference type="NCBI Taxonomy" id="36814"/>
    <lineage>
        <taxon>Bacteria</taxon>
        <taxon>Bacillati</taxon>
        <taxon>Actinomycetota</taxon>
        <taxon>Actinomycetes</taxon>
        <taxon>Mycobacteriales</taxon>
        <taxon>Mycobacteriaceae</taxon>
        <taxon>Mycolicibacterium</taxon>
    </lineage>
</organism>
<name>A0A1X0IQV0_MYCRH</name>
<comment type="caution">
    <text evidence="1">The sequence shown here is derived from an EMBL/GenBank/DDBJ whole genome shotgun (WGS) entry which is preliminary data.</text>
</comment>
<dbReference type="EMBL" id="MVIH01000009">
    <property type="protein sequence ID" value="ORB50807.1"/>
    <property type="molecule type" value="Genomic_DNA"/>
</dbReference>
<dbReference type="Proteomes" id="UP000192534">
    <property type="component" value="Unassembled WGS sequence"/>
</dbReference>
<reference evidence="1 2" key="1">
    <citation type="submission" date="2016-12" db="EMBL/GenBank/DDBJ databases">
        <title>The new phylogeny of genus Mycobacterium.</title>
        <authorList>
            <person name="Tortoli E."/>
            <person name="Trovato A."/>
            <person name="Cirillo D.M."/>
        </authorList>
    </citation>
    <scope>NUCLEOTIDE SEQUENCE [LARGE SCALE GENOMIC DNA]</scope>
    <source>
        <strain evidence="1 2">DSM 44223</strain>
    </source>
</reference>
<evidence type="ECO:0000313" key="1">
    <source>
        <dbReference type="EMBL" id="ORB50807.1"/>
    </source>
</evidence>
<gene>
    <name evidence="1" type="ORF">BST42_18750</name>
</gene>
<dbReference type="RefSeq" id="WP_083120815.1">
    <property type="nucleotide sequence ID" value="NZ_JACKUO010000028.1"/>
</dbReference>
<sequence length="91" mass="10118">MICTHPDNWPCSGTEDCNSQKVRDAQLMLSEGHARLTDVPGVADDDESLRVGWTGKSEPVIGLLTEDELDDWDELGHSGEYVMPKSRDEDD</sequence>
<proteinExistence type="predicted"/>
<dbReference type="AlphaFoldDB" id="A0A1X0IQV0"/>
<evidence type="ECO:0000313" key="2">
    <source>
        <dbReference type="Proteomes" id="UP000192534"/>
    </source>
</evidence>
<keyword evidence="2" id="KW-1185">Reference proteome</keyword>
<accession>A0A1X0IQV0</accession>